<dbReference type="EMBL" id="BRYA01000457">
    <property type="protein sequence ID" value="GMI49053.1"/>
    <property type="molecule type" value="Genomic_DNA"/>
</dbReference>
<keyword evidence="3" id="KW-1185">Reference proteome</keyword>
<evidence type="ECO:0000313" key="3">
    <source>
        <dbReference type="Proteomes" id="UP001165065"/>
    </source>
</evidence>
<dbReference type="Pfam" id="PF21031">
    <property type="entry name" value="WDR54"/>
    <property type="match status" value="1"/>
</dbReference>
<dbReference type="InterPro" id="IPR049546">
    <property type="entry name" value="WDR54_beta_prop"/>
</dbReference>
<protein>
    <recommendedName>
        <fullName evidence="1">WD repeat-containing protein 54 beta-propeller domain-containing protein</fullName>
    </recommendedName>
</protein>
<dbReference type="Gene3D" id="2.130.10.10">
    <property type="entry name" value="YVTN repeat-like/Quinoprotein amine dehydrogenase"/>
    <property type="match status" value="1"/>
</dbReference>
<dbReference type="SMART" id="SM00320">
    <property type="entry name" value="WD40"/>
    <property type="match status" value="2"/>
</dbReference>
<evidence type="ECO:0000259" key="1">
    <source>
        <dbReference type="Pfam" id="PF21031"/>
    </source>
</evidence>
<sequence length="338" mass="36734">MPACVTWTRDGVMTHSLRQTPSLNNNNLSCFGTYLAYAKGSDVIVTNFGDNKLMTVPFSDKAQVFCVKYLTFSDVSLLIVGMFDGFQAWTPEGTRLLFFHPVRPANEDDICFVRGIDNIKGGRAEFLVGDSTGAVHTFLLGNAGRGFNVNLVKNRREHGEAISDINCSSKYAVTGDDGGTLCVYSVNQDATPGGHNLMTKTHELASSPFPVTSLKVFESYCVASFTSGHLRYIDLEHGEVKVEVAAHSRSITGISGSKLPDGTMVCATASEDSVVSVWSVPEAIGERGGEVELLFSDKILDKQLTGICFVSDSNQDTKIIASSFDCDHLDVWDEINNR</sequence>
<proteinExistence type="predicted"/>
<dbReference type="InterPro" id="IPR015943">
    <property type="entry name" value="WD40/YVTN_repeat-like_dom_sf"/>
</dbReference>
<reference evidence="3" key="1">
    <citation type="journal article" date="2023" name="Commun. Biol.">
        <title>Genome analysis of Parmales, the sister group of diatoms, reveals the evolutionary specialization of diatoms from phago-mixotrophs to photoautotrophs.</title>
        <authorList>
            <person name="Ban H."/>
            <person name="Sato S."/>
            <person name="Yoshikawa S."/>
            <person name="Yamada K."/>
            <person name="Nakamura Y."/>
            <person name="Ichinomiya M."/>
            <person name="Sato N."/>
            <person name="Blanc-Mathieu R."/>
            <person name="Endo H."/>
            <person name="Kuwata A."/>
            <person name="Ogata H."/>
        </authorList>
    </citation>
    <scope>NUCLEOTIDE SEQUENCE [LARGE SCALE GENOMIC DNA]</scope>
</reference>
<evidence type="ECO:0000313" key="2">
    <source>
        <dbReference type="EMBL" id="GMI49053.1"/>
    </source>
</evidence>
<dbReference type="OrthoDB" id="756370at2759"/>
<organism evidence="2 3">
    <name type="scientific">Triparma columacea</name>
    <dbReference type="NCBI Taxonomy" id="722753"/>
    <lineage>
        <taxon>Eukaryota</taxon>
        <taxon>Sar</taxon>
        <taxon>Stramenopiles</taxon>
        <taxon>Ochrophyta</taxon>
        <taxon>Bolidophyceae</taxon>
        <taxon>Parmales</taxon>
        <taxon>Triparmaceae</taxon>
        <taxon>Triparma</taxon>
    </lineage>
</organism>
<accession>A0A9W7GRZ1</accession>
<name>A0A9W7GRZ1_9STRA</name>
<dbReference type="InterPro" id="IPR036322">
    <property type="entry name" value="WD40_repeat_dom_sf"/>
</dbReference>
<gene>
    <name evidence="2" type="ORF">TrCOL_g4048</name>
</gene>
<dbReference type="InterPro" id="IPR001680">
    <property type="entry name" value="WD40_rpt"/>
</dbReference>
<dbReference type="SUPFAM" id="SSF50978">
    <property type="entry name" value="WD40 repeat-like"/>
    <property type="match status" value="1"/>
</dbReference>
<dbReference type="AlphaFoldDB" id="A0A9W7GRZ1"/>
<dbReference type="Proteomes" id="UP001165065">
    <property type="component" value="Unassembled WGS sequence"/>
</dbReference>
<feature type="domain" description="WD repeat-containing protein 54 beta-propeller" evidence="1">
    <location>
        <begin position="73"/>
        <end position="315"/>
    </location>
</feature>
<comment type="caution">
    <text evidence="2">The sequence shown here is derived from an EMBL/GenBank/DDBJ whole genome shotgun (WGS) entry which is preliminary data.</text>
</comment>